<name>A0A8K0PA03_LADFU</name>
<reference evidence="1" key="2">
    <citation type="submission" date="2017-10" db="EMBL/GenBank/DDBJ databases">
        <title>Ladona fulva Genome sequencing and assembly.</title>
        <authorList>
            <person name="Murali S."/>
            <person name="Richards S."/>
            <person name="Bandaranaike D."/>
            <person name="Bellair M."/>
            <person name="Blankenburg K."/>
            <person name="Chao H."/>
            <person name="Dinh H."/>
            <person name="Doddapaneni H."/>
            <person name="Dugan-Rocha S."/>
            <person name="Elkadiri S."/>
            <person name="Gnanaolivu R."/>
            <person name="Hernandez B."/>
            <person name="Skinner E."/>
            <person name="Javaid M."/>
            <person name="Lee S."/>
            <person name="Li M."/>
            <person name="Ming W."/>
            <person name="Munidasa M."/>
            <person name="Muniz J."/>
            <person name="Nguyen L."/>
            <person name="Hughes D."/>
            <person name="Osuji N."/>
            <person name="Pu L.-L."/>
            <person name="Puazo M."/>
            <person name="Qu C."/>
            <person name="Quiroz J."/>
            <person name="Raj R."/>
            <person name="Weissenberger G."/>
            <person name="Xin Y."/>
            <person name="Zou X."/>
            <person name="Han Y."/>
            <person name="Worley K."/>
            <person name="Muzny D."/>
            <person name="Gibbs R."/>
        </authorList>
    </citation>
    <scope>NUCLEOTIDE SEQUENCE</scope>
    <source>
        <strain evidence="1">Sampled in the wild</strain>
    </source>
</reference>
<dbReference type="AlphaFoldDB" id="A0A8K0PA03"/>
<accession>A0A8K0PA03</accession>
<evidence type="ECO:0000313" key="1">
    <source>
        <dbReference type="EMBL" id="KAG8237408.1"/>
    </source>
</evidence>
<dbReference type="EMBL" id="KZ309166">
    <property type="protein sequence ID" value="KAG8237408.1"/>
    <property type="molecule type" value="Genomic_DNA"/>
</dbReference>
<keyword evidence="2" id="KW-1185">Reference proteome</keyword>
<organism evidence="1 2">
    <name type="scientific">Ladona fulva</name>
    <name type="common">Scarce chaser dragonfly</name>
    <name type="synonym">Libellula fulva</name>
    <dbReference type="NCBI Taxonomy" id="123851"/>
    <lineage>
        <taxon>Eukaryota</taxon>
        <taxon>Metazoa</taxon>
        <taxon>Ecdysozoa</taxon>
        <taxon>Arthropoda</taxon>
        <taxon>Hexapoda</taxon>
        <taxon>Insecta</taxon>
        <taxon>Pterygota</taxon>
        <taxon>Palaeoptera</taxon>
        <taxon>Odonata</taxon>
        <taxon>Epiprocta</taxon>
        <taxon>Anisoptera</taxon>
        <taxon>Libelluloidea</taxon>
        <taxon>Libellulidae</taxon>
        <taxon>Ladona</taxon>
    </lineage>
</organism>
<dbReference type="Proteomes" id="UP000792457">
    <property type="component" value="Unassembled WGS sequence"/>
</dbReference>
<proteinExistence type="predicted"/>
<protein>
    <submittedName>
        <fullName evidence="1">Uncharacterized protein</fullName>
    </submittedName>
</protein>
<evidence type="ECO:0000313" key="2">
    <source>
        <dbReference type="Proteomes" id="UP000792457"/>
    </source>
</evidence>
<comment type="caution">
    <text evidence="1">The sequence shown here is derived from an EMBL/GenBank/DDBJ whole genome shotgun (WGS) entry which is preliminary data.</text>
</comment>
<sequence length="78" mass="8460">MGENSGMLDLCEAGDGAFGPCGSECVVGHLWYAELALWDEPNDGLRRPNRRSWETMKGVGCLRQHDGGHGSCNPLRSV</sequence>
<reference evidence="1" key="1">
    <citation type="submission" date="2013-04" db="EMBL/GenBank/DDBJ databases">
        <authorList>
            <person name="Qu J."/>
            <person name="Murali S.C."/>
            <person name="Bandaranaike D."/>
            <person name="Bellair M."/>
            <person name="Blankenburg K."/>
            <person name="Chao H."/>
            <person name="Dinh H."/>
            <person name="Doddapaneni H."/>
            <person name="Downs B."/>
            <person name="Dugan-Rocha S."/>
            <person name="Elkadiri S."/>
            <person name="Gnanaolivu R.D."/>
            <person name="Hernandez B."/>
            <person name="Javaid M."/>
            <person name="Jayaseelan J.C."/>
            <person name="Lee S."/>
            <person name="Li M."/>
            <person name="Ming W."/>
            <person name="Munidasa M."/>
            <person name="Muniz J."/>
            <person name="Nguyen L."/>
            <person name="Ongeri F."/>
            <person name="Osuji N."/>
            <person name="Pu L.-L."/>
            <person name="Puazo M."/>
            <person name="Qu C."/>
            <person name="Quiroz J."/>
            <person name="Raj R."/>
            <person name="Weissenberger G."/>
            <person name="Xin Y."/>
            <person name="Zou X."/>
            <person name="Han Y."/>
            <person name="Richards S."/>
            <person name="Worley K."/>
            <person name="Muzny D."/>
            <person name="Gibbs R."/>
        </authorList>
    </citation>
    <scope>NUCLEOTIDE SEQUENCE</scope>
    <source>
        <strain evidence="1">Sampled in the wild</strain>
    </source>
</reference>
<dbReference type="OrthoDB" id="8191865at2759"/>
<gene>
    <name evidence="1" type="ORF">J437_LFUL016224</name>
</gene>